<keyword evidence="2" id="KW-1185">Reference proteome</keyword>
<dbReference type="Proteomes" id="UP000186657">
    <property type="component" value="Unassembled WGS sequence"/>
</dbReference>
<gene>
    <name evidence="1" type="ORF">BJP37_28885</name>
</gene>
<comment type="caution">
    <text evidence="1">The sequence shown here is derived from an EMBL/GenBank/DDBJ whole genome shotgun (WGS) entry which is preliminary data.</text>
</comment>
<reference evidence="1 2" key="1">
    <citation type="submission" date="2016-10" db="EMBL/GenBank/DDBJ databases">
        <title>Comparative genomics uncovers the prolific and rare metabolic potential of the cyanobacterial genus Moorea.</title>
        <authorList>
            <person name="Leao T."/>
            <person name="Castelao G."/>
            <person name="Korobeynikov A."/>
            <person name="Monroe E.A."/>
            <person name="Podell S."/>
            <person name="Glukhov E."/>
            <person name="Allen E."/>
            <person name="Gerwick W.H."/>
            <person name="Gerwick L."/>
        </authorList>
    </citation>
    <scope>NUCLEOTIDE SEQUENCE [LARGE SCALE GENOMIC DNA]</scope>
    <source>
        <strain evidence="1 2">PNG5-198</strain>
    </source>
</reference>
<sequence length="99" mass="11276">MNNDNQEINSMTIEDLNNFEPISFDLSEEDIKSIKGSRRLSIKSPPDKADHGFKLQIYPPPPPGCNYHPSPYGLTLDCDCFKIRIMAFPGDEEMLFPEI</sequence>
<organism evidence="1 2">
    <name type="scientific">Moorena bouillonii PNG</name>
    <dbReference type="NCBI Taxonomy" id="568701"/>
    <lineage>
        <taxon>Bacteria</taxon>
        <taxon>Bacillati</taxon>
        <taxon>Cyanobacteriota</taxon>
        <taxon>Cyanophyceae</taxon>
        <taxon>Coleofasciculales</taxon>
        <taxon>Coleofasciculaceae</taxon>
        <taxon>Moorena</taxon>
    </lineage>
</organism>
<accession>A0A1U7N944</accession>
<evidence type="ECO:0000313" key="2">
    <source>
        <dbReference type="Proteomes" id="UP000186657"/>
    </source>
</evidence>
<proteinExistence type="predicted"/>
<dbReference type="AlphaFoldDB" id="A0A1U7N944"/>
<dbReference type="EMBL" id="MKZS01000001">
    <property type="protein sequence ID" value="OLT62445.1"/>
    <property type="molecule type" value="Genomic_DNA"/>
</dbReference>
<name>A0A1U7N944_9CYAN</name>
<evidence type="ECO:0000313" key="1">
    <source>
        <dbReference type="EMBL" id="OLT62445.1"/>
    </source>
</evidence>
<protein>
    <submittedName>
        <fullName evidence="1">Uncharacterized protein</fullName>
    </submittedName>
</protein>